<dbReference type="GO" id="GO:0005829">
    <property type="term" value="C:cytosol"/>
    <property type="evidence" value="ECO:0007669"/>
    <property type="project" value="TreeGrafter"/>
</dbReference>
<gene>
    <name evidence="3" type="primary">puuR_2</name>
    <name evidence="3" type="ORF">SAMEA3906487_01938</name>
</gene>
<dbReference type="eggNOG" id="COG3837">
    <property type="taxonomic scope" value="Bacteria"/>
</dbReference>
<dbReference type="PROSITE" id="PS50943">
    <property type="entry name" value="HTH_CROC1"/>
    <property type="match status" value="1"/>
</dbReference>
<dbReference type="EMBL" id="LT546645">
    <property type="protein sequence ID" value="SAI69801.1"/>
    <property type="molecule type" value="Genomic_DNA"/>
</dbReference>
<dbReference type="CDD" id="cd02209">
    <property type="entry name" value="cupin_XRE_C"/>
    <property type="match status" value="1"/>
</dbReference>
<reference evidence="3 4" key="1">
    <citation type="submission" date="2016-04" db="EMBL/GenBank/DDBJ databases">
        <authorList>
            <consortium name="Pathogen Informatics"/>
        </authorList>
    </citation>
    <scope>NUCLEOTIDE SEQUENCE [LARGE SCALE GENOMIC DNA]</scope>
    <source>
        <strain evidence="3 4">H044680328</strain>
    </source>
</reference>
<dbReference type="InterPro" id="IPR010982">
    <property type="entry name" value="Lambda_DNA-bd_dom_sf"/>
</dbReference>
<organism evidence="3 4">
    <name type="scientific">Bordetella trematum</name>
    <dbReference type="NCBI Taxonomy" id="123899"/>
    <lineage>
        <taxon>Bacteria</taxon>
        <taxon>Pseudomonadati</taxon>
        <taxon>Pseudomonadota</taxon>
        <taxon>Betaproteobacteria</taxon>
        <taxon>Burkholderiales</taxon>
        <taxon>Alcaligenaceae</taxon>
        <taxon>Bordetella</taxon>
    </lineage>
</organism>
<dbReference type="CDD" id="cd00093">
    <property type="entry name" value="HTH_XRE"/>
    <property type="match status" value="1"/>
</dbReference>
<evidence type="ECO:0000313" key="4">
    <source>
        <dbReference type="Proteomes" id="UP000076825"/>
    </source>
</evidence>
<dbReference type="InterPro" id="IPR014710">
    <property type="entry name" value="RmlC-like_jellyroll"/>
</dbReference>
<dbReference type="InterPro" id="IPR013096">
    <property type="entry name" value="Cupin_2"/>
</dbReference>
<dbReference type="InterPro" id="IPR011051">
    <property type="entry name" value="RmlC_Cupin_sf"/>
</dbReference>
<dbReference type="Gene3D" id="2.60.120.10">
    <property type="entry name" value="Jelly Rolls"/>
    <property type="match status" value="1"/>
</dbReference>
<dbReference type="InterPro" id="IPR050807">
    <property type="entry name" value="TransReg_Diox_bact_type"/>
</dbReference>
<sequence>MKNAKPEDSQISADEHDKALGERLRAARLQQGLKLKDVAERTEMSIALISQVERGISSPSMRTLRAICRALGIDGASLLAPAPGAAPGDEQSEFTVRVAARTPLKLGNNGVTKYRITPASCATLEGFLMELEPGAASDPGFLVQASDKIGYVLSGKLQVFVDDKSFLLEAGDSYGFSGSHPYRWQNGWDEKTVFLVVNSNHFYV</sequence>
<dbReference type="STRING" id="123899.SAMEA3906487_01938"/>
<dbReference type="SUPFAM" id="SSF47413">
    <property type="entry name" value="lambda repressor-like DNA-binding domains"/>
    <property type="match status" value="1"/>
</dbReference>
<keyword evidence="1" id="KW-0238">DNA-binding</keyword>
<dbReference type="PANTHER" id="PTHR46797:SF1">
    <property type="entry name" value="METHYLPHOSPHONATE SYNTHASE"/>
    <property type="match status" value="1"/>
</dbReference>
<dbReference type="SUPFAM" id="SSF51182">
    <property type="entry name" value="RmlC-like cupins"/>
    <property type="match status" value="1"/>
</dbReference>
<accession>A0A157SHU9</accession>
<dbReference type="AlphaFoldDB" id="A0A157SHU9"/>
<dbReference type="GO" id="GO:0003700">
    <property type="term" value="F:DNA-binding transcription factor activity"/>
    <property type="evidence" value="ECO:0007669"/>
    <property type="project" value="TreeGrafter"/>
</dbReference>
<proteinExistence type="predicted"/>
<dbReference type="Proteomes" id="UP000076825">
    <property type="component" value="Chromosome 1"/>
</dbReference>
<dbReference type="Pfam" id="PF13560">
    <property type="entry name" value="HTH_31"/>
    <property type="match status" value="1"/>
</dbReference>
<dbReference type="KEGG" id="btrm:SAMEA390648701938"/>
<keyword evidence="4" id="KW-1185">Reference proteome</keyword>
<dbReference type="GeneID" id="56590785"/>
<dbReference type="eggNOG" id="COG1396">
    <property type="taxonomic scope" value="Bacteria"/>
</dbReference>
<dbReference type="Pfam" id="PF07883">
    <property type="entry name" value="Cupin_2"/>
    <property type="match status" value="1"/>
</dbReference>
<dbReference type="SMART" id="SM00530">
    <property type="entry name" value="HTH_XRE"/>
    <property type="match status" value="1"/>
</dbReference>
<evidence type="ECO:0000259" key="2">
    <source>
        <dbReference type="PROSITE" id="PS50943"/>
    </source>
</evidence>
<dbReference type="InterPro" id="IPR001387">
    <property type="entry name" value="Cro/C1-type_HTH"/>
</dbReference>
<dbReference type="RefSeq" id="WP_025512968.1">
    <property type="nucleotide sequence ID" value="NZ_CP016340.1"/>
</dbReference>
<evidence type="ECO:0000313" key="3">
    <source>
        <dbReference type="EMBL" id="SAI69801.1"/>
    </source>
</evidence>
<evidence type="ECO:0000256" key="1">
    <source>
        <dbReference type="ARBA" id="ARBA00023125"/>
    </source>
</evidence>
<protein>
    <submittedName>
        <fullName evidence="3">Transcriptional regulator</fullName>
    </submittedName>
</protein>
<dbReference type="PANTHER" id="PTHR46797">
    <property type="entry name" value="HTH-TYPE TRANSCRIPTIONAL REGULATOR"/>
    <property type="match status" value="1"/>
</dbReference>
<dbReference type="OrthoDB" id="9814751at2"/>
<dbReference type="Gene3D" id="1.10.260.40">
    <property type="entry name" value="lambda repressor-like DNA-binding domains"/>
    <property type="match status" value="1"/>
</dbReference>
<feature type="domain" description="HTH cro/C1-type" evidence="2">
    <location>
        <begin position="24"/>
        <end position="78"/>
    </location>
</feature>
<name>A0A157SHU9_9BORD</name>
<dbReference type="PATRIC" id="fig|123899.6.peg.1928"/>
<dbReference type="GO" id="GO:0003677">
    <property type="term" value="F:DNA binding"/>
    <property type="evidence" value="ECO:0007669"/>
    <property type="project" value="UniProtKB-KW"/>
</dbReference>